<keyword evidence="2" id="KW-0560">Oxidoreductase</keyword>
<dbReference type="PANTHER" id="PTHR43669">
    <property type="entry name" value="5-KETO-D-GLUCONATE 5-REDUCTASE"/>
    <property type="match status" value="1"/>
</dbReference>
<dbReference type="InterPro" id="IPR002347">
    <property type="entry name" value="SDR_fam"/>
</dbReference>
<dbReference type="InterPro" id="IPR036291">
    <property type="entry name" value="NAD(P)-bd_dom_sf"/>
</dbReference>
<dbReference type="RefSeq" id="WP_328602436.1">
    <property type="nucleotide sequence ID" value="NZ_WRPP01000006.1"/>
</dbReference>
<dbReference type="AlphaFoldDB" id="A0A7K1V4A2"/>
<evidence type="ECO:0000256" key="2">
    <source>
        <dbReference type="ARBA" id="ARBA00023002"/>
    </source>
</evidence>
<dbReference type="GO" id="GO:0016491">
    <property type="term" value="F:oxidoreductase activity"/>
    <property type="evidence" value="ECO:0007669"/>
    <property type="project" value="UniProtKB-KW"/>
</dbReference>
<organism evidence="3 4">
    <name type="scientific">Nocardia terrae</name>
    <dbReference type="NCBI Taxonomy" id="2675851"/>
    <lineage>
        <taxon>Bacteria</taxon>
        <taxon>Bacillati</taxon>
        <taxon>Actinomycetota</taxon>
        <taxon>Actinomycetes</taxon>
        <taxon>Mycobacteriales</taxon>
        <taxon>Nocardiaceae</taxon>
        <taxon>Nocardia</taxon>
    </lineage>
</organism>
<reference evidence="3 4" key="1">
    <citation type="submission" date="2019-12" db="EMBL/GenBank/DDBJ databases">
        <title>Nocardia sp. nov. ET3-3 isolated from soil.</title>
        <authorList>
            <person name="Kanchanasin P."/>
            <person name="Tanasupawat S."/>
            <person name="Yuki M."/>
            <person name="Kudo T."/>
        </authorList>
    </citation>
    <scope>NUCLEOTIDE SEQUENCE [LARGE SCALE GENOMIC DNA]</scope>
    <source>
        <strain evidence="3 4">ET3-3</strain>
    </source>
</reference>
<dbReference type="PRINTS" id="PR00081">
    <property type="entry name" value="GDHRDH"/>
</dbReference>
<dbReference type="EMBL" id="WRPP01000006">
    <property type="protein sequence ID" value="MVU81312.1"/>
    <property type="molecule type" value="Genomic_DNA"/>
</dbReference>
<dbReference type="Pfam" id="PF13561">
    <property type="entry name" value="adh_short_C2"/>
    <property type="match status" value="1"/>
</dbReference>
<dbReference type="Gene3D" id="3.40.50.720">
    <property type="entry name" value="NAD(P)-binding Rossmann-like Domain"/>
    <property type="match status" value="1"/>
</dbReference>
<protein>
    <submittedName>
        <fullName evidence="3">SDR family oxidoreductase</fullName>
    </submittedName>
</protein>
<sequence>MNHLIIGGSSALGRVVVKQLSARGDAIVATSRMPEPDQVLCDVTSENQVADAIATATARLGSLDSVIYLPGFSADGSSTSLATELMVTSLEINTIGAFRVAREALRAAGTHPCALTFVGTTNALRGVAGQAAYTAGKAALLGLARSLAGEFGPRGHRINVVAPGYIDGGLTVGLTPRNREQIERIIPLRRFADMEEIANVIAFVASSKSTYLNGAVIYADGGLAMGH</sequence>
<comment type="similarity">
    <text evidence="1">Belongs to the short-chain dehydrogenases/reductases (SDR) family.</text>
</comment>
<proteinExistence type="inferred from homology"/>
<evidence type="ECO:0000256" key="1">
    <source>
        <dbReference type="ARBA" id="ARBA00006484"/>
    </source>
</evidence>
<dbReference type="SUPFAM" id="SSF51735">
    <property type="entry name" value="NAD(P)-binding Rossmann-fold domains"/>
    <property type="match status" value="1"/>
</dbReference>
<gene>
    <name evidence="3" type="ORF">GPX89_29230</name>
</gene>
<accession>A0A7K1V4A2</accession>
<keyword evidence="4" id="KW-1185">Reference proteome</keyword>
<comment type="caution">
    <text evidence="3">The sequence shown here is derived from an EMBL/GenBank/DDBJ whole genome shotgun (WGS) entry which is preliminary data.</text>
</comment>
<evidence type="ECO:0000313" key="3">
    <source>
        <dbReference type="EMBL" id="MVU81312.1"/>
    </source>
</evidence>
<evidence type="ECO:0000313" key="4">
    <source>
        <dbReference type="Proteomes" id="UP000466794"/>
    </source>
</evidence>
<dbReference type="PANTHER" id="PTHR43669:SF3">
    <property type="entry name" value="ALCOHOL DEHYDROGENASE, PUTATIVE (AFU_ORTHOLOGUE AFUA_3G03445)-RELATED"/>
    <property type="match status" value="1"/>
</dbReference>
<name>A0A7K1V4A2_9NOCA</name>
<dbReference type="Proteomes" id="UP000466794">
    <property type="component" value="Unassembled WGS sequence"/>
</dbReference>